<dbReference type="GO" id="GO:0016020">
    <property type="term" value="C:membrane"/>
    <property type="evidence" value="ECO:0007669"/>
    <property type="project" value="TreeGrafter"/>
</dbReference>
<gene>
    <name evidence="2" type="ORF">HMPREF9371_0680</name>
</gene>
<dbReference type="PANTHER" id="PTHR43798:SF33">
    <property type="entry name" value="HYDROLASE, PUTATIVE (AFU_ORTHOLOGUE AFUA_2G14860)-RELATED"/>
    <property type="match status" value="1"/>
</dbReference>
<dbReference type="Proteomes" id="UP000003019">
    <property type="component" value="Unassembled WGS sequence"/>
</dbReference>
<dbReference type="InterPro" id="IPR000073">
    <property type="entry name" value="AB_hydrolase_1"/>
</dbReference>
<comment type="caution">
    <text evidence="2">The sequence shown here is derived from an EMBL/GenBank/DDBJ whole genome shotgun (WGS) entry which is preliminary data.</text>
</comment>
<dbReference type="Gene3D" id="3.40.50.1820">
    <property type="entry name" value="alpha/beta hydrolase"/>
    <property type="match status" value="1"/>
</dbReference>
<dbReference type="GO" id="GO:0016787">
    <property type="term" value="F:hydrolase activity"/>
    <property type="evidence" value="ECO:0007669"/>
    <property type="project" value="UniProtKB-KW"/>
</dbReference>
<dbReference type="AlphaFoldDB" id="G4CGE1"/>
<name>G4CGE1_9NEIS</name>
<evidence type="ECO:0000259" key="1">
    <source>
        <dbReference type="Pfam" id="PF00561"/>
    </source>
</evidence>
<feature type="domain" description="AB hydrolase-1" evidence="1">
    <location>
        <begin position="25"/>
        <end position="131"/>
    </location>
</feature>
<dbReference type="PANTHER" id="PTHR43798">
    <property type="entry name" value="MONOACYLGLYCEROL LIPASE"/>
    <property type="match status" value="1"/>
</dbReference>
<dbReference type="HOGENOM" id="CLU_020336_50_5_4"/>
<keyword evidence="2" id="KW-0378">Hydrolase</keyword>
<dbReference type="STRING" id="1032488.HMPREF9371_0680"/>
<dbReference type="EMBL" id="AGAY01000022">
    <property type="protein sequence ID" value="EGY53189.1"/>
    <property type="molecule type" value="Genomic_DNA"/>
</dbReference>
<dbReference type="InterPro" id="IPR029058">
    <property type="entry name" value="AB_hydrolase_fold"/>
</dbReference>
<evidence type="ECO:0000313" key="3">
    <source>
        <dbReference type="Proteomes" id="UP000003019"/>
    </source>
</evidence>
<reference evidence="2 3" key="1">
    <citation type="submission" date="2011-05" db="EMBL/GenBank/DDBJ databases">
        <authorList>
            <person name="Muzny D."/>
            <person name="Qin X."/>
            <person name="Deng J."/>
            <person name="Jiang H."/>
            <person name="Liu Y."/>
            <person name="Qu J."/>
            <person name="Song X.-Z."/>
            <person name="Zhang L."/>
            <person name="Thornton R."/>
            <person name="Coyle M."/>
            <person name="Francisco L."/>
            <person name="Jackson L."/>
            <person name="Javaid M."/>
            <person name="Korchina V."/>
            <person name="Kovar C."/>
            <person name="Mata R."/>
            <person name="Mathew T."/>
            <person name="Ngo R."/>
            <person name="Nguyen L."/>
            <person name="Nguyen N."/>
            <person name="Okwuonu G."/>
            <person name="Ongeri F."/>
            <person name="Pham C."/>
            <person name="Simmons D."/>
            <person name="Wilczek-Boney K."/>
            <person name="Hale W."/>
            <person name="Jakkamsetti A."/>
            <person name="Pham P."/>
            <person name="Ruth R."/>
            <person name="San Lucas F."/>
            <person name="Warren J."/>
            <person name="Zhang J."/>
            <person name="Zhao Z."/>
            <person name="Zhou C."/>
            <person name="Zhu D."/>
            <person name="Lee S."/>
            <person name="Bess C."/>
            <person name="Blankenburg K."/>
            <person name="Forbes L."/>
            <person name="Fu Q."/>
            <person name="Gubbala S."/>
            <person name="Hirani K."/>
            <person name="Jayaseelan J.C."/>
            <person name="Lara F."/>
            <person name="Munidasa M."/>
            <person name="Palculict T."/>
            <person name="Patil S."/>
            <person name="Pu L.-L."/>
            <person name="Saada N."/>
            <person name="Tang L."/>
            <person name="Weissenberger G."/>
            <person name="Zhu Y."/>
            <person name="Hemphill L."/>
            <person name="Shang Y."/>
            <person name="Youmans B."/>
            <person name="Ayvaz T."/>
            <person name="Ross M."/>
            <person name="Santibanez J."/>
            <person name="Aqrawi P."/>
            <person name="Gross S."/>
            <person name="Joshi V."/>
            <person name="Fowler G."/>
            <person name="Nazareth L."/>
            <person name="Reid J."/>
            <person name="Worley K."/>
            <person name="Petrosino J."/>
            <person name="Highlander S."/>
            <person name="Gibbs R."/>
        </authorList>
    </citation>
    <scope>NUCLEOTIDE SEQUENCE [LARGE SCALE GENOMIC DNA]</scope>
    <source>
        <strain evidence="2 3">871</strain>
    </source>
</reference>
<proteinExistence type="predicted"/>
<dbReference type="SUPFAM" id="SSF53474">
    <property type="entry name" value="alpha/beta-Hydrolases"/>
    <property type="match status" value="1"/>
</dbReference>
<sequence length="252" mass="28033">MMNSHYLNHLGARLHYRLGGQENAPVLVLLHGGFGSMADFAALLPRLQAQFRLLAIDTRGHGGSTLGDAPLSYAQAADDVRHILRHEGIERCHLFGFSDGGITAYRLAAEDNGLIESVVTVGADWHRDHLHRVRPMYASLDIHAVREHMPAQLAAYLADNPEPDVERWIAALKAMWLDESEQGYPNERMGQIRAPVLAVRGDADFLYHLADWVALKNVLPAAHLLNVPLTAHEVIREQPDILWAALQAFWAT</sequence>
<accession>G4CGE1</accession>
<dbReference type="Pfam" id="PF00561">
    <property type="entry name" value="Abhydrolase_1"/>
    <property type="match status" value="1"/>
</dbReference>
<evidence type="ECO:0000313" key="2">
    <source>
        <dbReference type="EMBL" id="EGY53189.1"/>
    </source>
</evidence>
<dbReference type="PATRIC" id="fig|1032488.3.peg.619"/>
<organism evidence="2 3">
    <name type="scientific">Neisseria shayeganii 871</name>
    <dbReference type="NCBI Taxonomy" id="1032488"/>
    <lineage>
        <taxon>Bacteria</taxon>
        <taxon>Pseudomonadati</taxon>
        <taxon>Pseudomonadota</taxon>
        <taxon>Betaproteobacteria</taxon>
        <taxon>Neisseriales</taxon>
        <taxon>Neisseriaceae</taxon>
        <taxon>Neisseria</taxon>
    </lineage>
</organism>
<keyword evidence="3" id="KW-1185">Reference proteome</keyword>
<protein>
    <submittedName>
        <fullName evidence="2">Alpha/beta hydrolase fold-1</fullName>
    </submittedName>
</protein>
<dbReference type="InterPro" id="IPR050266">
    <property type="entry name" value="AB_hydrolase_sf"/>
</dbReference>